<feature type="domain" description="Resolvase HTH" evidence="2">
    <location>
        <begin position="115"/>
        <end position="157"/>
    </location>
</feature>
<reference evidence="4" key="1">
    <citation type="journal article" date="2019" name="Int. J. Syst. Evol. Microbiol.">
        <title>The Global Catalogue of Microorganisms (GCM) 10K type strain sequencing project: providing services to taxonomists for standard genome sequencing and annotation.</title>
        <authorList>
            <consortium name="The Broad Institute Genomics Platform"/>
            <consortium name="The Broad Institute Genome Sequencing Center for Infectious Disease"/>
            <person name="Wu L."/>
            <person name="Ma J."/>
        </authorList>
    </citation>
    <scope>NUCLEOTIDE SEQUENCE [LARGE SCALE GENOMIC DNA]</scope>
    <source>
        <strain evidence="4">CGMCC 4.7241</strain>
    </source>
</reference>
<feature type="region of interest" description="Disordered" evidence="1">
    <location>
        <begin position="158"/>
        <end position="183"/>
    </location>
</feature>
<dbReference type="SUPFAM" id="SSF46689">
    <property type="entry name" value="Homeodomain-like"/>
    <property type="match status" value="1"/>
</dbReference>
<gene>
    <name evidence="3" type="ORF">ACFOUW_34765</name>
</gene>
<evidence type="ECO:0000313" key="3">
    <source>
        <dbReference type="EMBL" id="MFC3766040.1"/>
    </source>
</evidence>
<dbReference type="Pfam" id="PF02796">
    <property type="entry name" value="HTH_7"/>
    <property type="match status" value="1"/>
</dbReference>
<name>A0ABV7YL16_9ACTN</name>
<dbReference type="InterPro" id="IPR009057">
    <property type="entry name" value="Homeodomain-like_sf"/>
</dbReference>
<dbReference type="Gene3D" id="1.10.10.60">
    <property type="entry name" value="Homeodomain-like"/>
    <property type="match status" value="1"/>
</dbReference>
<evidence type="ECO:0000259" key="2">
    <source>
        <dbReference type="Pfam" id="PF02796"/>
    </source>
</evidence>
<proteinExistence type="predicted"/>
<keyword evidence="4" id="KW-1185">Reference proteome</keyword>
<comment type="caution">
    <text evidence="3">The sequence shown here is derived from an EMBL/GenBank/DDBJ whole genome shotgun (WGS) entry which is preliminary data.</text>
</comment>
<feature type="compositionally biased region" description="Basic residues" evidence="1">
    <location>
        <begin position="160"/>
        <end position="169"/>
    </location>
</feature>
<feature type="region of interest" description="Disordered" evidence="1">
    <location>
        <begin position="103"/>
        <end position="122"/>
    </location>
</feature>
<dbReference type="CDD" id="cd00569">
    <property type="entry name" value="HTH_Hin_like"/>
    <property type="match status" value="1"/>
</dbReference>
<sequence length="183" mass="20268">MDPEEVIGLFIEATLARLRALHDEAVASMRRADTLEEMLAISNTLLQAYVRLSAELSDLRASTAVQLRESNAGSVDELATLLSASPADVERMIRAYEQLEARRAKDARTPARRRGRPRKLGVEDRAAAQAALDDGQSVQKVASMFLVSRATIYRVLEPRRQRRRSKRHPGPSPMAATQTTMSA</sequence>
<dbReference type="Proteomes" id="UP001595699">
    <property type="component" value="Unassembled WGS sequence"/>
</dbReference>
<dbReference type="EMBL" id="JBHRZH010000047">
    <property type="protein sequence ID" value="MFC3766040.1"/>
    <property type="molecule type" value="Genomic_DNA"/>
</dbReference>
<dbReference type="InterPro" id="IPR006120">
    <property type="entry name" value="Resolvase_HTH_dom"/>
</dbReference>
<evidence type="ECO:0000256" key="1">
    <source>
        <dbReference type="SAM" id="MobiDB-lite"/>
    </source>
</evidence>
<feature type="compositionally biased region" description="Basic residues" evidence="1">
    <location>
        <begin position="110"/>
        <end position="119"/>
    </location>
</feature>
<accession>A0ABV7YL16</accession>
<evidence type="ECO:0000313" key="4">
    <source>
        <dbReference type="Proteomes" id="UP001595699"/>
    </source>
</evidence>
<organism evidence="3 4">
    <name type="scientific">Tenggerimyces flavus</name>
    <dbReference type="NCBI Taxonomy" id="1708749"/>
    <lineage>
        <taxon>Bacteria</taxon>
        <taxon>Bacillati</taxon>
        <taxon>Actinomycetota</taxon>
        <taxon>Actinomycetes</taxon>
        <taxon>Propionibacteriales</taxon>
        <taxon>Nocardioidaceae</taxon>
        <taxon>Tenggerimyces</taxon>
    </lineage>
</organism>
<protein>
    <submittedName>
        <fullName evidence="3">Helix-turn-helix domain-containing protein</fullName>
    </submittedName>
</protein>
<dbReference type="RefSeq" id="WP_205121734.1">
    <property type="nucleotide sequence ID" value="NZ_JAFBCM010000001.1"/>
</dbReference>